<accession>A0A0C9SU44</accession>
<dbReference type="AlphaFoldDB" id="A0A0C9SU44"/>
<dbReference type="GO" id="GO:0009251">
    <property type="term" value="P:glucan catabolic process"/>
    <property type="evidence" value="ECO:0007669"/>
    <property type="project" value="TreeGrafter"/>
</dbReference>
<reference evidence="3" key="2">
    <citation type="submission" date="2015-01" db="EMBL/GenBank/DDBJ databases">
        <title>Evolutionary Origins and Diversification of the Mycorrhizal Mutualists.</title>
        <authorList>
            <consortium name="DOE Joint Genome Institute"/>
            <consortium name="Mycorrhizal Genomics Consortium"/>
            <person name="Kohler A."/>
            <person name="Kuo A."/>
            <person name="Nagy L.G."/>
            <person name="Floudas D."/>
            <person name="Copeland A."/>
            <person name="Barry K.W."/>
            <person name="Cichocki N."/>
            <person name="Veneault-Fourrey C."/>
            <person name="LaButti K."/>
            <person name="Lindquist E.A."/>
            <person name="Lipzen A."/>
            <person name="Lundell T."/>
            <person name="Morin E."/>
            <person name="Murat C."/>
            <person name="Riley R."/>
            <person name="Ohm R."/>
            <person name="Sun H."/>
            <person name="Tunlid A."/>
            <person name="Henrissat B."/>
            <person name="Grigoriev I.V."/>
            <person name="Hibbett D.S."/>
            <person name="Martin F."/>
        </authorList>
    </citation>
    <scope>NUCLEOTIDE SEQUENCE [LARGE SCALE GENOMIC DNA]</scope>
    <source>
        <strain evidence="3">ATCC 200175</strain>
    </source>
</reference>
<dbReference type="OrthoDB" id="192832at2759"/>
<dbReference type="PANTHER" id="PTHR10963:SF24">
    <property type="entry name" value="GLYCOSIDASE C21B10.07-RELATED"/>
    <property type="match status" value="1"/>
</dbReference>
<dbReference type="Gene3D" id="2.60.120.200">
    <property type="match status" value="1"/>
</dbReference>
<dbReference type="InterPro" id="IPR013320">
    <property type="entry name" value="ConA-like_dom_sf"/>
</dbReference>
<dbReference type="SUPFAM" id="SSF49899">
    <property type="entry name" value="Concanavalin A-like lectins/glucanases"/>
    <property type="match status" value="1"/>
</dbReference>
<dbReference type="EMBL" id="KN819363">
    <property type="protein sequence ID" value="KIJ12504.1"/>
    <property type="molecule type" value="Genomic_DNA"/>
</dbReference>
<dbReference type="HOGENOM" id="CLU_016972_1_1_1"/>
<evidence type="ECO:0000313" key="2">
    <source>
        <dbReference type="EMBL" id="KIJ12504.1"/>
    </source>
</evidence>
<dbReference type="InterPro" id="IPR050546">
    <property type="entry name" value="Glycosyl_Hydrlase_16"/>
</dbReference>
<dbReference type="PANTHER" id="PTHR10963">
    <property type="entry name" value="GLYCOSYL HYDROLASE-RELATED"/>
    <property type="match status" value="1"/>
</dbReference>
<feature type="signal peptide" evidence="1">
    <location>
        <begin position="1"/>
        <end position="21"/>
    </location>
</feature>
<organism evidence="2 3">
    <name type="scientific">Paxillus involutus ATCC 200175</name>
    <dbReference type="NCBI Taxonomy" id="664439"/>
    <lineage>
        <taxon>Eukaryota</taxon>
        <taxon>Fungi</taxon>
        <taxon>Dikarya</taxon>
        <taxon>Basidiomycota</taxon>
        <taxon>Agaricomycotina</taxon>
        <taxon>Agaricomycetes</taxon>
        <taxon>Agaricomycetidae</taxon>
        <taxon>Boletales</taxon>
        <taxon>Paxilineae</taxon>
        <taxon>Paxillaceae</taxon>
        <taxon>Paxillus</taxon>
    </lineage>
</organism>
<evidence type="ECO:0000256" key="1">
    <source>
        <dbReference type="SAM" id="SignalP"/>
    </source>
</evidence>
<evidence type="ECO:0000313" key="3">
    <source>
        <dbReference type="Proteomes" id="UP000053647"/>
    </source>
</evidence>
<sequence>MKLSAISGALLLASFAGSAFSGAMYTKSESIIGEDFYNSFNFKAIADLTHGCVNYVDQETAVSLGLTFVIANTFFLCTNNTTVLSASSLGCNSVRIRSNNQYTTHVAVFDILHMPQGCRMWPVNILEGVNDVTPNQSTLHTSPNCIIPALGVNQLGMTIATNCDATADFNKGCAVCLSKDDNSFGPTSTRLVVDEWFPRYAMERTDDYISIWFWECSDCSAPQDVTDGAGTPSAYFPNTDCDLASHFSPNNIIINLMFCGDWAASILTMKIHLNDTWSHLSLTAELNSSLVKAAHTMIQYS</sequence>
<feature type="chain" id="PRO_5002203739" evidence="1">
    <location>
        <begin position="22"/>
        <end position="301"/>
    </location>
</feature>
<protein>
    <submittedName>
        <fullName evidence="2">Glycoside hydrolase family 16 protein</fullName>
    </submittedName>
</protein>
<name>A0A0C9SU44_PAXIN</name>
<keyword evidence="3" id="KW-1185">Reference proteome</keyword>
<keyword evidence="2" id="KW-0378">Hydrolase</keyword>
<proteinExistence type="predicted"/>
<gene>
    <name evidence="2" type="ORF">PAXINDRAFT_163906</name>
</gene>
<dbReference type="Pfam" id="PF26113">
    <property type="entry name" value="GH16_XgeA"/>
    <property type="match status" value="1"/>
</dbReference>
<dbReference type="Proteomes" id="UP000053647">
    <property type="component" value="Unassembled WGS sequence"/>
</dbReference>
<keyword evidence="1" id="KW-0732">Signal</keyword>
<dbReference type="GO" id="GO:0016787">
    <property type="term" value="F:hydrolase activity"/>
    <property type="evidence" value="ECO:0007669"/>
    <property type="project" value="UniProtKB-KW"/>
</dbReference>
<reference evidence="2 3" key="1">
    <citation type="submission" date="2014-06" db="EMBL/GenBank/DDBJ databases">
        <authorList>
            <consortium name="DOE Joint Genome Institute"/>
            <person name="Kuo A."/>
            <person name="Kohler A."/>
            <person name="Nagy L.G."/>
            <person name="Floudas D."/>
            <person name="Copeland A."/>
            <person name="Barry K.W."/>
            <person name="Cichocki N."/>
            <person name="Veneault-Fourrey C."/>
            <person name="LaButti K."/>
            <person name="Lindquist E.A."/>
            <person name="Lipzen A."/>
            <person name="Lundell T."/>
            <person name="Morin E."/>
            <person name="Murat C."/>
            <person name="Sun H."/>
            <person name="Tunlid A."/>
            <person name="Henrissat B."/>
            <person name="Grigoriev I.V."/>
            <person name="Hibbett D.S."/>
            <person name="Martin F."/>
            <person name="Nordberg H.P."/>
            <person name="Cantor M.N."/>
            <person name="Hua S.X."/>
        </authorList>
    </citation>
    <scope>NUCLEOTIDE SEQUENCE [LARGE SCALE GENOMIC DNA]</scope>
    <source>
        <strain evidence="2 3">ATCC 200175</strain>
    </source>
</reference>